<keyword evidence="4" id="KW-0479">Metal-binding</keyword>
<keyword evidence="1" id="KW-1003">Cell membrane</keyword>
<dbReference type="Gene3D" id="3.30.2010.10">
    <property type="entry name" value="Metalloproteases ('zincins'), catalytic domain"/>
    <property type="match status" value="1"/>
</dbReference>
<dbReference type="PANTHER" id="PTHR43221:SF2">
    <property type="entry name" value="PROTEASE HTPX HOMOLOG"/>
    <property type="match status" value="1"/>
</dbReference>
<keyword evidence="5 11" id="KW-0378">Hydrolase</keyword>
<dbReference type="Proteomes" id="UP000037854">
    <property type="component" value="Unassembled WGS sequence"/>
</dbReference>
<dbReference type="InterPro" id="IPR002110">
    <property type="entry name" value="Ankyrin_rpt"/>
</dbReference>
<sequence>MLDESDLKNRLVHRKENVYFIITLLFSILVYVVLVFSIIGIAIILGFMLISYFFHALSMASIRRNGVRLSEQQFPDIYQKAVNLAKDMELEKLPAIYIMESMGVLNAFASRFFRENMVVVYSEVFDLVEDNREKELMFVLAHEFAHLKRRHVLVHLLLLPAMFIPFLGDSYLRACEYTCNRYAAYYVSDMNAAKEALSMLAIGKKLSTKMNKDAYIEQLKEESGFFAWLSEKLSSHPDLPKRMNALDHWAHPEQYPLHREKKTGIILGILISIVLVVFLTGAAALFLENSIALPTFSDSSLLEDDEYIYDEESFDYPPIIEALINEDLGLLQELVAEGADIDEKDSDDFTALQYAVIWGDIEATQWLIENGADVNTTDSWGSTPLMNAVYSDAGVEIVNLLLENGADKTLTDSEGKTAFDYAVENRDTQLRDLLK</sequence>
<evidence type="ECO:0000259" key="13">
    <source>
        <dbReference type="Pfam" id="PF01435"/>
    </source>
</evidence>
<dbReference type="CDD" id="cd07325">
    <property type="entry name" value="M48_Ste24p_like"/>
    <property type="match status" value="1"/>
</dbReference>
<dbReference type="PROSITE" id="PS50088">
    <property type="entry name" value="ANK_REPEAT"/>
    <property type="match status" value="2"/>
</dbReference>
<evidence type="ECO:0000256" key="4">
    <source>
        <dbReference type="ARBA" id="ARBA00022723"/>
    </source>
</evidence>
<keyword evidence="3 12" id="KW-0812">Transmembrane</keyword>
<feature type="domain" description="Peptidase M48" evidence="13">
    <location>
        <begin position="72"/>
        <end position="158"/>
    </location>
</feature>
<comment type="cofactor">
    <cofactor evidence="11">
        <name>Zn(2+)</name>
        <dbReference type="ChEBI" id="CHEBI:29105"/>
    </cofactor>
    <text evidence="11">Binds 1 zinc ion per subunit.</text>
</comment>
<evidence type="ECO:0000256" key="8">
    <source>
        <dbReference type="ARBA" id="ARBA00023049"/>
    </source>
</evidence>
<comment type="similarity">
    <text evidence="11">Belongs to the peptidase M48 family.</text>
</comment>
<evidence type="ECO:0000256" key="6">
    <source>
        <dbReference type="ARBA" id="ARBA00022833"/>
    </source>
</evidence>
<evidence type="ECO:0000256" key="10">
    <source>
        <dbReference type="PROSITE-ProRule" id="PRU00023"/>
    </source>
</evidence>
<protein>
    <recommendedName>
        <fullName evidence="13">Peptidase M48 domain-containing protein</fullName>
    </recommendedName>
</protein>
<reference evidence="14 15" key="1">
    <citation type="submission" date="2015-07" db="EMBL/GenBank/DDBJ databases">
        <title>High-quality draft genome sequence of Oceanobacillus caeni HM6, a bacillus isolated from a human feces.</title>
        <authorList>
            <person name="Kumar J."/>
            <person name="Verma M.K."/>
            <person name="Pandey R."/>
            <person name="Bhambi M."/>
            <person name="Chauhan N."/>
        </authorList>
    </citation>
    <scope>NUCLEOTIDE SEQUENCE [LARGE SCALE GENOMIC DNA]</scope>
    <source>
        <strain evidence="14 15">HM6</strain>
    </source>
</reference>
<evidence type="ECO:0000256" key="5">
    <source>
        <dbReference type="ARBA" id="ARBA00022801"/>
    </source>
</evidence>
<evidence type="ECO:0000256" key="12">
    <source>
        <dbReference type="SAM" id="Phobius"/>
    </source>
</evidence>
<keyword evidence="7 12" id="KW-1133">Transmembrane helix</keyword>
<keyword evidence="8 11" id="KW-0482">Metalloprotease</keyword>
<comment type="caution">
    <text evidence="14">The sequence shown here is derived from an EMBL/GenBank/DDBJ whole genome shotgun (WGS) entry which is preliminary data.</text>
</comment>
<keyword evidence="15" id="KW-1185">Reference proteome</keyword>
<accession>A0ABR5MKX5</accession>
<evidence type="ECO:0000256" key="2">
    <source>
        <dbReference type="ARBA" id="ARBA00022670"/>
    </source>
</evidence>
<feature type="repeat" description="ANK" evidence="10">
    <location>
        <begin position="380"/>
        <end position="413"/>
    </location>
</feature>
<dbReference type="InterPro" id="IPR050083">
    <property type="entry name" value="HtpX_protease"/>
</dbReference>
<dbReference type="InterPro" id="IPR036770">
    <property type="entry name" value="Ankyrin_rpt-contain_sf"/>
</dbReference>
<evidence type="ECO:0000313" key="14">
    <source>
        <dbReference type="EMBL" id="KPH76489.1"/>
    </source>
</evidence>
<dbReference type="PROSITE" id="PS50297">
    <property type="entry name" value="ANK_REP_REGION"/>
    <property type="match status" value="2"/>
</dbReference>
<dbReference type="SMART" id="SM00248">
    <property type="entry name" value="ANK"/>
    <property type="match status" value="3"/>
</dbReference>
<proteinExistence type="inferred from homology"/>
<dbReference type="RefSeq" id="WP_060668110.1">
    <property type="nucleotide sequence ID" value="NZ_LGTK01000014.1"/>
</dbReference>
<dbReference type="PANTHER" id="PTHR43221">
    <property type="entry name" value="PROTEASE HTPX"/>
    <property type="match status" value="1"/>
</dbReference>
<organism evidence="14 15">
    <name type="scientific">Oceanobacillus caeni</name>
    <dbReference type="NCBI Taxonomy" id="405946"/>
    <lineage>
        <taxon>Bacteria</taxon>
        <taxon>Bacillati</taxon>
        <taxon>Bacillota</taxon>
        <taxon>Bacilli</taxon>
        <taxon>Bacillales</taxon>
        <taxon>Bacillaceae</taxon>
        <taxon>Oceanobacillus</taxon>
    </lineage>
</organism>
<keyword evidence="2 11" id="KW-0645">Protease</keyword>
<evidence type="ECO:0000256" key="3">
    <source>
        <dbReference type="ARBA" id="ARBA00022692"/>
    </source>
</evidence>
<keyword evidence="10" id="KW-0040">ANK repeat</keyword>
<dbReference type="Pfam" id="PF12796">
    <property type="entry name" value="Ank_2"/>
    <property type="match status" value="1"/>
</dbReference>
<keyword evidence="9 12" id="KW-0472">Membrane</keyword>
<feature type="repeat" description="ANK" evidence="10">
    <location>
        <begin position="347"/>
        <end position="379"/>
    </location>
</feature>
<dbReference type="InterPro" id="IPR001915">
    <property type="entry name" value="Peptidase_M48"/>
</dbReference>
<evidence type="ECO:0000256" key="1">
    <source>
        <dbReference type="ARBA" id="ARBA00022475"/>
    </source>
</evidence>
<evidence type="ECO:0000256" key="9">
    <source>
        <dbReference type="ARBA" id="ARBA00023136"/>
    </source>
</evidence>
<dbReference type="Gene3D" id="1.25.40.20">
    <property type="entry name" value="Ankyrin repeat-containing domain"/>
    <property type="match status" value="1"/>
</dbReference>
<keyword evidence="6 11" id="KW-0862">Zinc</keyword>
<gene>
    <name evidence="14" type="ORF">AFL42_05950</name>
</gene>
<evidence type="ECO:0000313" key="15">
    <source>
        <dbReference type="Proteomes" id="UP000037854"/>
    </source>
</evidence>
<feature type="transmembrane region" description="Helical" evidence="12">
    <location>
        <begin position="265"/>
        <end position="287"/>
    </location>
</feature>
<dbReference type="EMBL" id="LGTK01000014">
    <property type="protein sequence ID" value="KPH76489.1"/>
    <property type="molecule type" value="Genomic_DNA"/>
</dbReference>
<name>A0ABR5MKX5_9BACI</name>
<evidence type="ECO:0000256" key="11">
    <source>
        <dbReference type="RuleBase" id="RU003983"/>
    </source>
</evidence>
<dbReference type="Pfam" id="PF01435">
    <property type="entry name" value="Peptidase_M48"/>
    <property type="match status" value="2"/>
</dbReference>
<evidence type="ECO:0000256" key="7">
    <source>
        <dbReference type="ARBA" id="ARBA00022989"/>
    </source>
</evidence>
<dbReference type="SUPFAM" id="SSF48403">
    <property type="entry name" value="Ankyrin repeat"/>
    <property type="match status" value="1"/>
</dbReference>
<feature type="transmembrane region" description="Helical" evidence="12">
    <location>
        <begin position="20"/>
        <end position="53"/>
    </location>
</feature>
<feature type="domain" description="Peptidase M48" evidence="13">
    <location>
        <begin position="164"/>
        <end position="249"/>
    </location>
</feature>